<dbReference type="InterPro" id="IPR035513">
    <property type="entry name" value="Invertase/methylesterase_inhib"/>
</dbReference>
<organism evidence="6 7">
    <name type="scientific">Rhododendron simsii</name>
    <name type="common">Sims's rhododendron</name>
    <dbReference type="NCBI Taxonomy" id="118357"/>
    <lineage>
        <taxon>Eukaryota</taxon>
        <taxon>Viridiplantae</taxon>
        <taxon>Streptophyta</taxon>
        <taxon>Embryophyta</taxon>
        <taxon>Tracheophyta</taxon>
        <taxon>Spermatophyta</taxon>
        <taxon>Magnoliopsida</taxon>
        <taxon>eudicotyledons</taxon>
        <taxon>Gunneridae</taxon>
        <taxon>Pentapetalae</taxon>
        <taxon>asterids</taxon>
        <taxon>Ericales</taxon>
        <taxon>Ericaceae</taxon>
        <taxon>Ericoideae</taxon>
        <taxon>Rhodoreae</taxon>
        <taxon>Rhododendron</taxon>
    </lineage>
</organism>
<accession>A0A834H2W8</accession>
<dbReference type="Proteomes" id="UP000626092">
    <property type="component" value="Unassembled WGS sequence"/>
</dbReference>
<comment type="caution">
    <text evidence="6">The sequence shown here is derived from an EMBL/GenBank/DDBJ whole genome shotgun (WGS) entry which is preliminary data.</text>
</comment>
<dbReference type="PANTHER" id="PTHR36710:SF18">
    <property type="entry name" value="PECTINESTERASE INHIBITOR 5-RELATED"/>
    <property type="match status" value="1"/>
</dbReference>
<dbReference type="GO" id="GO:0004857">
    <property type="term" value="F:enzyme inhibitor activity"/>
    <property type="evidence" value="ECO:0007669"/>
    <property type="project" value="InterPro"/>
</dbReference>
<evidence type="ECO:0000256" key="2">
    <source>
        <dbReference type="ARBA" id="ARBA00023157"/>
    </source>
</evidence>
<protein>
    <recommendedName>
        <fullName evidence="5">Pectinesterase inhibitor domain-containing protein</fullName>
    </recommendedName>
</protein>
<feature type="chain" id="PRO_5032769430" description="Pectinesterase inhibitor domain-containing protein" evidence="4">
    <location>
        <begin position="27"/>
        <end position="258"/>
    </location>
</feature>
<dbReference type="PANTHER" id="PTHR36710">
    <property type="entry name" value="PECTINESTERASE INHIBITOR-LIKE"/>
    <property type="match status" value="1"/>
</dbReference>
<comment type="similarity">
    <text evidence="3">Belongs to the PMEI family.</text>
</comment>
<dbReference type="EMBL" id="WJXA01000004">
    <property type="protein sequence ID" value="KAF7145938.1"/>
    <property type="molecule type" value="Genomic_DNA"/>
</dbReference>
<feature type="signal peptide" evidence="4">
    <location>
        <begin position="1"/>
        <end position="26"/>
    </location>
</feature>
<evidence type="ECO:0000256" key="1">
    <source>
        <dbReference type="ARBA" id="ARBA00022729"/>
    </source>
</evidence>
<dbReference type="Gene3D" id="1.20.140.40">
    <property type="entry name" value="Invertase/pectin methylesterase inhibitor family protein"/>
    <property type="match status" value="1"/>
</dbReference>
<sequence length="258" mass="28412">MLMGSSPFSKWLFLFLLHAFLLSSTAESSTLLLVRQGNDLINATCKGTGNFNLCTKALGSDPRSFKSDVKGLAKISLEMSLTKANQTLNLVGDLFKNTREPVLFRLLGTCIEEYRQAVTNYLPEAMSALQSNNYGASKQGAENAAADAQDILFMEYKDTNSPRILTKQLQSMCLNSTMESDPGSQNEDLRRMMIRITLASASAKANETAQGSIGRNVDALWALQNPTARHGDFYRRSYGHLPNAILYGPCNIFSFIQA</sequence>
<dbReference type="NCBIfam" id="TIGR01614">
    <property type="entry name" value="PME_inhib"/>
    <property type="match status" value="1"/>
</dbReference>
<dbReference type="InterPro" id="IPR052421">
    <property type="entry name" value="PCW_Enzyme_Inhibitor"/>
</dbReference>
<evidence type="ECO:0000313" key="6">
    <source>
        <dbReference type="EMBL" id="KAF7145938.1"/>
    </source>
</evidence>
<gene>
    <name evidence="6" type="ORF">RHSIM_Rhsim04G0241400</name>
</gene>
<keyword evidence="1 4" id="KW-0732">Signal</keyword>
<evidence type="ECO:0000313" key="7">
    <source>
        <dbReference type="Proteomes" id="UP000626092"/>
    </source>
</evidence>
<feature type="domain" description="Pectinesterase inhibitor" evidence="5">
    <location>
        <begin position="36"/>
        <end position="176"/>
    </location>
</feature>
<name>A0A834H2W8_RHOSS</name>
<dbReference type="Pfam" id="PF04043">
    <property type="entry name" value="PMEI"/>
    <property type="match status" value="1"/>
</dbReference>
<dbReference type="SMART" id="SM00856">
    <property type="entry name" value="PMEI"/>
    <property type="match status" value="1"/>
</dbReference>
<dbReference type="CDD" id="cd15796">
    <property type="entry name" value="CIF_like"/>
    <property type="match status" value="1"/>
</dbReference>
<evidence type="ECO:0000256" key="4">
    <source>
        <dbReference type="SAM" id="SignalP"/>
    </source>
</evidence>
<dbReference type="SUPFAM" id="SSF101148">
    <property type="entry name" value="Plant invertase/pectin methylesterase inhibitor"/>
    <property type="match status" value="1"/>
</dbReference>
<evidence type="ECO:0000256" key="3">
    <source>
        <dbReference type="ARBA" id="ARBA00038471"/>
    </source>
</evidence>
<dbReference type="InterPro" id="IPR006501">
    <property type="entry name" value="Pectinesterase_inhib_dom"/>
</dbReference>
<dbReference type="AlphaFoldDB" id="A0A834H2W8"/>
<keyword evidence="7" id="KW-1185">Reference proteome</keyword>
<keyword evidence="2" id="KW-1015">Disulfide bond</keyword>
<proteinExistence type="inferred from homology"/>
<reference evidence="6" key="1">
    <citation type="submission" date="2019-11" db="EMBL/GenBank/DDBJ databases">
        <authorList>
            <person name="Liu Y."/>
            <person name="Hou J."/>
            <person name="Li T.-Q."/>
            <person name="Guan C.-H."/>
            <person name="Wu X."/>
            <person name="Wu H.-Z."/>
            <person name="Ling F."/>
            <person name="Zhang R."/>
            <person name="Shi X.-G."/>
            <person name="Ren J.-P."/>
            <person name="Chen E.-F."/>
            <person name="Sun J.-M."/>
        </authorList>
    </citation>
    <scope>NUCLEOTIDE SEQUENCE</scope>
    <source>
        <strain evidence="6">Adult_tree_wgs_1</strain>
        <tissue evidence="6">Leaves</tissue>
    </source>
</reference>
<dbReference type="InterPro" id="IPR034087">
    <property type="entry name" value="C/VIF1"/>
</dbReference>
<evidence type="ECO:0000259" key="5">
    <source>
        <dbReference type="SMART" id="SM00856"/>
    </source>
</evidence>
<dbReference type="OrthoDB" id="764172at2759"/>